<accession>A0A6J4SB90</accession>
<feature type="compositionally biased region" description="Basic and acidic residues" evidence="1">
    <location>
        <begin position="10"/>
        <end position="30"/>
    </location>
</feature>
<dbReference type="AlphaFoldDB" id="A0A6J4SB90"/>
<reference evidence="2" key="1">
    <citation type="submission" date="2020-02" db="EMBL/GenBank/DDBJ databases">
        <authorList>
            <person name="Meier V. D."/>
        </authorList>
    </citation>
    <scope>NUCLEOTIDE SEQUENCE</scope>
    <source>
        <strain evidence="2">AVDCRST_MAG13</strain>
    </source>
</reference>
<evidence type="ECO:0000313" key="2">
    <source>
        <dbReference type="EMBL" id="CAA9493791.1"/>
    </source>
</evidence>
<dbReference type="EMBL" id="CADCVO010000296">
    <property type="protein sequence ID" value="CAA9493791.1"/>
    <property type="molecule type" value="Genomic_DNA"/>
</dbReference>
<sequence length="155" mass="17359">ADARRHRREHLVLLRRADARGGRGEVDRPHPPRRLPRRPPLRPLPGGPRHRAEHPLRPAREARRARDPRAPPVPGPPRALRVPPHGAGDRPPSRRPVAHGLGRQARRAGRAARDARARVRRHDGARAALPVLRRRGPRPQRASRAGPRPAARRGL</sequence>
<organism evidence="2">
    <name type="scientific">uncultured Solirubrobacteraceae bacterium</name>
    <dbReference type="NCBI Taxonomy" id="1162706"/>
    <lineage>
        <taxon>Bacteria</taxon>
        <taxon>Bacillati</taxon>
        <taxon>Actinomycetota</taxon>
        <taxon>Thermoleophilia</taxon>
        <taxon>Solirubrobacterales</taxon>
        <taxon>Solirubrobacteraceae</taxon>
        <taxon>environmental samples</taxon>
    </lineage>
</organism>
<protein>
    <submittedName>
        <fullName evidence="2">Transcriptional regulator, HxlR family</fullName>
    </submittedName>
</protein>
<feature type="non-terminal residue" evidence="2">
    <location>
        <position position="155"/>
    </location>
</feature>
<feature type="region of interest" description="Disordered" evidence="1">
    <location>
        <begin position="1"/>
        <end position="155"/>
    </location>
</feature>
<feature type="compositionally biased region" description="Basic residues" evidence="1">
    <location>
        <begin position="31"/>
        <end position="40"/>
    </location>
</feature>
<proteinExistence type="predicted"/>
<gene>
    <name evidence="2" type="ORF">AVDCRST_MAG13-1885</name>
</gene>
<feature type="non-terminal residue" evidence="2">
    <location>
        <position position="1"/>
    </location>
</feature>
<name>A0A6J4SB90_9ACTN</name>
<feature type="compositionally biased region" description="Basic and acidic residues" evidence="1">
    <location>
        <begin position="53"/>
        <end position="69"/>
    </location>
</feature>
<feature type="compositionally biased region" description="Low complexity" evidence="1">
    <location>
        <begin position="139"/>
        <end position="149"/>
    </location>
</feature>
<evidence type="ECO:0000256" key="1">
    <source>
        <dbReference type="SAM" id="MobiDB-lite"/>
    </source>
</evidence>
<feature type="compositionally biased region" description="Basic and acidic residues" evidence="1">
    <location>
        <begin position="111"/>
        <end position="125"/>
    </location>
</feature>